<evidence type="ECO:0008006" key="3">
    <source>
        <dbReference type="Google" id="ProtNLM"/>
    </source>
</evidence>
<sequence>MKRLTYFIDNGLNQYEPLMEYQAANVGVDEMYARQLCTYLIANGIQYELTSNEMQENEEMLIVKRLGPNENYGDEANYRGRGIYIEFRKPNERGRKLTEIHCTNHYDVIRYLLKDIADIPGYGPMFTTSTEIDEDRGCYVIYVRGMNEPEE</sequence>
<organism evidence="1 2">
    <name type="scientific">Paenibacillus catalpae</name>
    <dbReference type="NCBI Taxonomy" id="1045775"/>
    <lineage>
        <taxon>Bacteria</taxon>
        <taxon>Bacillati</taxon>
        <taxon>Bacillota</taxon>
        <taxon>Bacilli</taxon>
        <taxon>Bacillales</taxon>
        <taxon>Paenibacillaceae</taxon>
        <taxon>Paenibacillus</taxon>
    </lineage>
</organism>
<dbReference type="AlphaFoldDB" id="A0A1I2F4G7"/>
<reference evidence="2" key="1">
    <citation type="submission" date="2016-10" db="EMBL/GenBank/DDBJ databases">
        <authorList>
            <person name="Varghese N."/>
            <person name="Submissions S."/>
        </authorList>
    </citation>
    <scope>NUCLEOTIDE SEQUENCE [LARGE SCALE GENOMIC DNA]</scope>
    <source>
        <strain evidence="2">CGMCC 1.10784</strain>
    </source>
</reference>
<dbReference type="RefSeq" id="WP_091188809.1">
    <property type="nucleotide sequence ID" value="NZ_FOMT01000005.1"/>
</dbReference>
<accession>A0A1I2F4G7</accession>
<dbReference type="Proteomes" id="UP000198855">
    <property type="component" value="Unassembled WGS sequence"/>
</dbReference>
<protein>
    <recommendedName>
        <fullName evidence="3">RNA helicase</fullName>
    </recommendedName>
</protein>
<keyword evidence="2" id="KW-1185">Reference proteome</keyword>
<gene>
    <name evidence="1" type="ORF">SAMN05216378_4652</name>
</gene>
<proteinExistence type="predicted"/>
<evidence type="ECO:0000313" key="2">
    <source>
        <dbReference type="Proteomes" id="UP000198855"/>
    </source>
</evidence>
<dbReference type="EMBL" id="FOMT01000005">
    <property type="protein sequence ID" value="SFE99431.1"/>
    <property type="molecule type" value="Genomic_DNA"/>
</dbReference>
<dbReference type="STRING" id="1045775.SAMN05216378_4652"/>
<evidence type="ECO:0000313" key="1">
    <source>
        <dbReference type="EMBL" id="SFE99431.1"/>
    </source>
</evidence>
<dbReference type="OrthoDB" id="1682087at2"/>
<name>A0A1I2F4G7_9BACL</name>